<keyword evidence="1" id="KW-0175">Coiled coil</keyword>
<dbReference type="SUPFAM" id="SSF58100">
    <property type="entry name" value="Bacterial hemolysins"/>
    <property type="match status" value="1"/>
</dbReference>
<organism evidence="2 3">
    <name type="scientific">Pseudomonas alkylphenolica</name>
    <dbReference type="NCBI Taxonomy" id="237609"/>
    <lineage>
        <taxon>Bacteria</taxon>
        <taxon>Pseudomonadati</taxon>
        <taxon>Pseudomonadota</taxon>
        <taxon>Gammaproteobacteria</taxon>
        <taxon>Pseudomonadales</taxon>
        <taxon>Pseudomonadaceae</taxon>
        <taxon>Pseudomonas</taxon>
    </lineage>
</organism>
<proteinExistence type="predicted"/>
<evidence type="ECO:0000313" key="2">
    <source>
        <dbReference type="EMBL" id="QGW76259.1"/>
    </source>
</evidence>
<name>A0A6I6GTI1_9PSED</name>
<dbReference type="EMBL" id="CP046621">
    <property type="protein sequence ID" value="QGW76259.1"/>
    <property type="molecule type" value="Genomic_DNA"/>
</dbReference>
<protein>
    <submittedName>
        <fullName evidence="2">Alpha-xenorhabdolysin family binary toxin subunit A</fullName>
    </submittedName>
</protein>
<gene>
    <name evidence="2" type="ORF">GPJ81_06065</name>
</gene>
<dbReference type="Proteomes" id="UP000426235">
    <property type="component" value="Chromosome"/>
</dbReference>
<keyword evidence="3" id="KW-1185">Reference proteome</keyword>
<reference evidence="2" key="1">
    <citation type="submission" date="2019-12" db="EMBL/GenBank/DDBJ databases">
        <title>Hybrid Genome Assemblies of two High G+C Isolates from Undergraduate Microbiology Courses.</title>
        <authorList>
            <person name="Ne Ville C.J."/>
            <person name="Enright D."/>
            <person name="Hernandez I."/>
            <person name="Dodsworth J."/>
            <person name="Orwin P.M."/>
        </authorList>
    </citation>
    <scope>NUCLEOTIDE SEQUENCE [LARGE SCALE GENOMIC DNA]</scope>
    <source>
        <strain evidence="2">Neo</strain>
    </source>
</reference>
<dbReference type="NCBIfam" id="NF033928">
    <property type="entry name" value="alph_xenorhab_A"/>
    <property type="match status" value="1"/>
</dbReference>
<sequence>MTLDMTENESLVGMDVQQKAERVPQQYFEAITGSASSLDPALIFTRDNLLAIKRYASVVRRLPPDRESLQRSMNFVLLEIDPEEIHLFYEDLRRHVSGWNVLEQETKTLGTQLDNFATNFTSDGHALLRGISESEAIRNANLLRGLDEQVLEHVQARRLEPMEHVQVIHSMTEYLAVIAEDISLAIQRITSVKDRANRFARDVVDNLRPKAEGLLRGFNGKADKDKLDEMNQQLLRLDQLITEKTEAYTSLVGYTLAGLWFGPVGVAITGGIYGSQAETVRKEKNQCIEQRKQLAETLGELEPEIGKFQITMTLLRDLELRLVEVESAAKNLEDVWNTLSVYADESQRDLERIDTDVSLARFALRFERVIRPWKSIRSKSQQLSEVFNEVVDRYVEEN</sequence>
<accession>A0A6I6GTI1</accession>
<dbReference type="Gene3D" id="1.20.1170.10">
    <property type="match status" value="1"/>
</dbReference>
<dbReference type="AlphaFoldDB" id="A0A6I6GTI1"/>
<dbReference type="CDD" id="cd22657">
    <property type="entry name" value="ClyA_XaxA-like"/>
    <property type="match status" value="1"/>
</dbReference>
<feature type="coiled-coil region" evidence="1">
    <location>
        <begin position="277"/>
        <end position="335"/>
    </location>
</feature>
<evidence type="ECO:0000256" key="1">
    <source>
        <dbReference type="SAM" id="Coils"/>
    </source>
</evidence>
<dbReference type="RefSeq" id="WP_157191367.1">
    <property type="nucleotide sequence ID" value="NZ_CP046621.1"/>
</dbReference>
<evidence type="ECO:0000313" key="3">
    <source>
        <dbReference type="Proteomes" id="UP000426235"/>
    </source>
</evidence>